<proteinExistence type="predicted"/>
<dbReference type="AlphaFoldDB" id="F0F3F3"/>
<dbReference type="Proteomes" id="UP000005697">
    <property type="component" value="Unassembled WGS sequence"/>
</dbReference>
<dbReference type="EMBL" id="AEWX01000001">
    <property type="protein sequence ID" value="EGC21369.1"/>
    <property type="molecule type" value="Genomic_DNA"/>
</dbReference>
<sequence>MCPGAFRTRPCRLFLPFRSPVRADMDMKKAPFSLALMRKRSPFRLHSM</sequence>
<gene>
    <name evidence="1" type="ORF">HMPREF9141_0119</name>
</gene>
<dbReference type="HOGENOM" id="CLU_3156319_0_0_10"/>
<reference evidence="1 2" key="1">
    <citation type="submission" date="2011-01" db="EMBL/GenBank/DDBJ databases">
        <authorList>
            <person name="Muzny D."/>
            <person name="Qin X."/>
            <person name="Deng J."/>
            <person name="Jiang H."/>
            <person name="Liu Y."/>
            <person name="Qu J."/>
            <person name="Song X.-Z."/>
            <person name="Zhang L."/>
            <person name="Thornton R."/>
            <person name="Coyle M."/>
            <person name="Francisco L."/>
            <person name="Jackson L."/>
            <person name="Javaid M."/>
            <person name="Korchina V."/>
            <person name="Kovar C."/>
            <person name="Mata R."/>
            <person name="Mathew T."/>
            <person name="Ngo R."/>
            <person name="Nguyen L."/>
            <person name="Nguyen N."/>
            <person name="Okwuonu G."/>
            <person name="Ongeri F."/>
            <person name="Pham C."/>
            <person name="Simmons D."/>
            <person name="Wilczek-Boney K."/>
            <person name="Hale W."/>
            <person name="Jakkamsetti A."/>
            <person name="Pham P."/>
            <person name="Ruth R."/>
            <person name="San Lucas F."/>
            <person name="Warren J."/>
            <person name="Zhang J."/>
            <person name="Zhao Z."/>
            <person name="Zhou C."/>
            <person name="Zhu D."/>
            <person name="Lee S."/>
            <person name="Bess C."/>
            <person name="Blankenburg K."/>
            <person name="Forbes L."/>
            <person name="Fu Q."/>
            <person name="Gubbala S."/>
            <person name="Hirani K."/>
            <person name="Jayaseelan J.C."/>
            <person name="Lara F."/>
            <person name="Munidasa M."/>
            <person name="Palculict T."/>
            <person name="Patil S."/>
            <person name="Pu L.-L."/>
            <person name="Saada N."/>
            <person name="Tang L."/>
            <person name="Weissenberger G."/>
            <person name="Zhu Y."/>
            <person name="Hemphill L."/>
            <person name="Shang Y."/>
            <person name="Youmans B."/>
            <person name="Ayvaz T."/>
            <person name="Ross M."/>
            <person name="Santibanez J."/>
            <person name="Aqrawi P."/>
            <person name="Gross S."/>
            <person name="Joshi V."/>
            <person name="Fowler G."/>
            <person name="Nazareth L."/>
            <person name="Reid J."/>
            <person name="Worley K."/>
            <person name="Petrosino J."/>
            <person name="Highlander S."/>
            <person name="Gibbs R."/>
        </authorList>
    </citation>
    <scope>NUCLEOTIDE SEQUENCE [LARGE SCALE GENOMIC DNA]</scope>
    <source>
        <strain evidence="1 2">DSM 16608</strain>
    </source>
</reference>
<organism evidence="1 2">
    <name type="scientific">Prevotella multiformis DSM 16608</name>
    <dbReference type="NCBI Taxonomy" id="888743"/>
    <lineage>
        <taxon>Bacteria</taxon>
        <taxon>Pseudomonadati</taxon>
        <taxon>Bacteroidota</taxon>
        <taxon>Bacteroidia</taxon>
        <taxon>Bacteroidales</taxon>
        <taxon>Prevotellaceae</taxon>
        <taxon>Prevotella</taxon>
    </lineage>
</organism>
<keyword evidence="2" id="KW-1185">Reference proteome</keyword>
<name>F0F3F3_9BACT</name>
<protein>
    <submittedName>
        <fullName evidence="1">Uncharacterized protein</fullName>
    </submittedName>
</protein>
<evidence type="ECO:0000313" key="2">
    <source>
        <dbReference type="Proteomes" id="UP000005697"/>
    </source>
</evidence>
<comment type="caution">
    <text evidence="1">The sequence shown here is derived from an EMBL/GenBank/DDBJ whole genome shotgun (WGS) entry which is preliminary data.</text>
</comment>
<accession>F0F3F3</accession>
<evidence type="ECO:0000313" key="1">
    <source>
        <dbReference type="EMBL" id="EGC21369.1"/>
    </source>
</evidence>